<name>A0A6N3FIB2_9FIRM</name>
<dbReference type="PANTHER" id="PTHR34580">
    <property type="match status" value="1"/>
</dbReference>
<dbReference type="SUPFAM" id="SSF46785">
    <property type="entry name" value="Winged helix' DNA-binding domain"/>
    <property type="match status" value="1"/>
</dbReference>
<dbReference type="AlphaFoldDB" id="A0A6N3FIB2"/>
<dbReference type="InterPro" id="IPR026881">
    <property type="entry name" value="WYL_dom"/>
</dbReference>
<dbReference type="Gene3D" id="1.10.10.10">
    <property type="entry name" value="Winged helix-like DNA-binding domain superfamily/Winged helix DNA-binding domain"/>
    <property type="match status" value="1"/>
</dbReference>
<dbReference type="InterPro" id="IPR051534">
    <property type="entry name" value="CBASS_pafABC_assoc_protein"/>
</dbReference>
<sequence length="301" mass="35566">MKINRLFEIIYLLIEKESITAKELAEKFEVSTRTIYRDVEILSSVGIPIYMTKGRGGGISLLPNYILDKTVLTDKERENILSSLRAVQTVDIADSNSKQELIQKFSSLFGNSYIDWIEVDFSSWHDYKDQSNIFQIIKSAIFNKKKIKFEYSNSKGEQTYRKVEPLKLCSKGGSWYLYGYCDKRYDYRFFKLMRIKDLTILNEDTIHIAPPKILTTENTFKQKCIHIKLHIQKEMAYRVYDEFDNFTKMEDGSFISEIDMPESEWTLYYISTFGPYCEILEPNELKEKFKDYLEKTLSIYK</sequence>
<evidence type="ECO:0000313" key="4">
    <source>
        <dbReference type="EMBL" id="VYU51353.1"/>
    </source>
</evidence>
<dbReference type="PIRSF" id="PIRSF016838">
    <property type="entry name" value="PafC"/>
    <property type="match status" value="1"/>
</dbReference>
<keyword evidence="2" id="KW-0804">Transcription</keyword>
<dbReference type="Pfam" id="PF08279">
    <property type="entry name" value="HTH_11"/>
    <property type="match status" value="1"/>
</dbReference>
<accession>A0A6N3FIB2</accession>
<dbReference type="PROSITE" id="PS52050">
    <property type="entry name" value="WYL"/>
    <property type="match status" value="1"/>
</dbReference>
<dbReference type="InterPro" id="IPR057727">
    <property type="entry name" value="WCX_dom"/>
</dbReference>
<keyword evidence="1" id="KW-0805">Transcription regulation</keyword>
<feature type="domain" description="HTH deoR-type" evidence="3">
    <location>
        <begin position="2"/>
        <end position="60"/>
    </location>
</feature>
<dbReference type="PROSITE" id="PS51000">
    <property type="entry name" value="HTH_DEOR_2"/>
    <property type="match status" value="1"/>
</dbReference>
<dbReference type="PANTHER" id="PTHR34580:SF1">
    <property type="entry name" value="PROTEIN PAFC"/>
    <property type="match status" value="1"/>
</dbReference>
<evidence type="ECO:0000256" key="2">
    <source>
        <dbReference type="ARBA" id="ARBA00023163"/>
    </source>
</evidence>
<dbReference type="InterPro" id="IPR036390">
    <property type="entry name" value="WH_DNA-bd_sf"/>
</dbReference>
<evidence type="ECO:0000259" key="3">
    <source>
        <dbReference type="PROSITE" id="PS51000"/>
    </source>
</evidence>
<dbReference type="InterPro" id="IPR001034">
    <property type="entry name" value="DeoR_HTH"/>
</dbReference>
<dbReference type="SMART" id="SM00420">
    <property type="entry name" value="HTH_DEOR"/>
    <property type="match status" value="1"/>
</dbReference>
<dbReference type="Pfam" id="PF13280">
    <property type="entry name" value="WYL"/>
    <property type="match status" value="1"/>
</dbReference>
<gene>
    <name evidence="4" type="ORF">IBLFYP30_00406</name>
</gene>
<evidence type="ECO:0000256" key="1">
    <source>
        <dbReference type="ARBA" id="ARBA00023015"/>
    </source>
</evidence>
<dbReference type="GO" id="GO:0003700">
    <property type="term" value="F:DNA-binding transcription factor activity"/>
    <property type="evidence" value="ECO:0007669"/>
    <property type="project" value="InterPro"/>
</dbReference>
<dbReference type="RefSeq" id="WP_156531203.1">
    <property type="nucleotide sequence ID" value="NZ_CACRUE010000044.1"/>
</dbReference>
<dbReference type="EMBL" id="CACRUE010000044">
    <property type="protein sequence ID" value="VYU51353.1"/>
    <property type="molecule type" value="Genomic_DNA"/>
</dbReference>
<dbReference type="InterPro" id="IPR036388">
    <property type="entry name" value="WH-like_DNA-bd_sf"/>
</dbReference>
<dbReference type="InterPro" id="IPR028349">
    <property type="entry name" value="PafC-like"/>
</dbReference>
<dbReference type="Pfam" id="PF25583">
    <property type="entry name" value="WCX"/>
    <property type="match status" value="1"/>
</dbReference>
<organism evidence="4">
    <name type="scientific">Intestinibacter bartlettii</name>
    <dbReference type="NCBI Taxonomy" id="261299"/>
    <lineage>
        <taxon>Bacteria</taxon>
        <taxon>Bacillati</taxon>
        <taxon>Bacillota</taxon>
        <taxon>Clostridia</taxon>
        <taxon>Peptostreptococcales</taxon>
        <taxon>Peptostreptococcaceae</taxon>
        <taxon>Intestinibacter</taxon>
    </lineage>
</organism>
<proteinExistence type="predicted"/>
<dbReference type="InterPro" id="IPR013196">
    <property type="entry name" value="HTH_11"/>
</dbReference>
<protein>
    <submittedName>
        <fullName evidence="4">HTH domain protein</fullName>
    </submittedName>
</protein>
<reference evidence="4" key="1">
    <citation type="submission" date="2019-11" db="EMBL/GenBank/DDBJ databases">
        <authorList>
            <person name="Feng L."/>
        </authorList>
    </citation>
    <scope>NUCLEOTIDE SEQUENCE</scope>
    <source>
        <strain evidence="4">IbartlettiiLFYP30</strain>
    </source>
</reference>